<dbReference type="InterPro" id="IPR045087">
    <property type="entry name" value="Cu-oxidase_fam"/>
</dbReference>
<evidence type="ECO:0000313" key="10">
    <source>
        <dbReference type="EMBL" id="KAG5168552.1"/>
    </source>
</evidence>
<dbReference type="Gene3D" id="2.60.40.420">
    <property type="entry name" value="Cupredoxins - blue copper proteins"/>
    <property type="match status" value="3"/>
</dbReference>
<dbReference type="Pfam" id="PF07732">
    <property type="entry name" value="Cu-oxidase_3"/>
    <property type="match status" value="1"/>
</dbReference>
<feature type="domain" description="Plastocyanin-like" evidence="9">
    <location>
        <begin position="2"/>
        <end position="77"/>
    </location>
</feature>
<dbReference type="GO" id="GO:0005507">
    <property type="term" value="F:copper ion binding"/>
    <property type="evidence" value="ECO:0007669"/>
    <property type="project" value="InterPro"/>
</dbReference>
<organism evidence="10">
    <name type="scientific">Psilocybe cubensis</name>
    <name type="common">Psychedelic mushroom</name>
    <name type="synonym">Stropharia cubensis</name>
    <dbReference type="NCBI Taxonomy" id="181762"/>
    <lineage>
        <taxon>Eukaryota</taxon>
        <taxon>Fungi</taxon>
        <taxon>Dikarya</taxon>
        <taxon>Basidiomycota</taxon>
        <taxon>Agaricomycotina</taxon>
        <taxon>Agaricomycetes</taxon>
        <taxon>Agaricomycetidae</taxon>
        <taxon>Agaricales</taxon>
        <taxon>Agaricineae</taxon>
        <taxon>Strophariaceae</taxon>
        <taxon>Psilocybe</taxon>
    </lineage>
</organism>
<dbReference type="InterPro" id="IPR001117">
    <property type="entry name" value="Cu-oxidase_2nd"/>
</dbReference>
<protein>
    <recommendedName>
        <fullName evidence="11">Laccase</fullName>
    </recommendedName>
</protein>
<evidence type="ECO:0008006" key="11">
    <source>
        <dbReference type="Google" id="ProtNLM"/>
    </source>
</evidence>
<dbReference type="CDD" id="cd13903">
    <property type="entry name" value="CuRO_3_Tv-LCC_like"/>
    <property type="match status" value="1"/>
</dbReference>
<dbReference type="InterPro" id="IPR008972">
    <property type="entry name" value="Cupredoxin"/>
</dbReference>
<dbReference type="Pfam" id="PF07731">
    <property type="entry name" value="Cu-oxidase_2"/>
    <property type="match status" value="1"/>
</dbReference>
<evidence type="ECO:0000256" key="3">
    <source>
        <dbReference type="ARBA" id="ARBA00023002"/>
    </source>
</evidence>
<keyword evidence="2" id="KW-0479">Metal-binding</keyword>
<dbReference type="FunFam" id="2.60.40.420:FF:000045">
    <property type="entry name" value="Laccase 2"/>
    <property type="match status" value="1"/>
</dbReference>
<evidence type="ECO:0000259" key="8">
    <source>
        <dbReference type="Pfam" id="PF07731"/>
    </source>
</evidence>
<keyword evidence="6" id="KW-0325">Glycoprotein</keyword>
<dbReference type="PANTHER" id="PTHR11709:SF511">
    <property type="entry name" value="LACCASE"/>
    <property type="match status" value="1"/>
</dbReference>
<feature type="domain" description="Plastocyanin-like" evidence="7">
    <location>
        <begin position="101"/>
        <end position="252"/>
    </location>
</feature>
<evidence type="ECO:0000256" key="5">
    <source>
        <dbReference type="ARBA" id="ARBA00023157"/>
    </source>
</evidence>
<sequence length="473" mass="52600">MRRSTSIHWHGLFQRRTGSEDGPAMVQYKPSLSILMKISIRAVPLNGQAGTHWHVYSLYFDHPHLSSQYVDGLRGSVYLFFLLLIDPVDPHLSLYDVDDASTVIQLSDWYHKFAPGMTDTYLHGNHEPIPDCGTINGVGRYEGGPSVVRPRINVISGKRYRFRVINSSVYAYYTFSIESHPLTIIEVDGINHVPRTVDGFDIHAGQRYSVILNANKPVKNYWIRAPMELQHDSDNDNLDPENVYAVLHYEGASASEPTTKAKGSVDNLLKEHELVPLENPGAPGGNSPASRTIDLSFTRSTVNGELQWTVNGIKYHPPTVPTLLNIIANGFTSENDFATSEHTYVINKNDIVDLVIHGSANGKWVTILCNSPFHLHGHVFDIIQGQSGPPNYINPPRRDVVGVKGSTVIIRFKADNPGPWFLHCHIDWHLEAGLAVVFAEAPSAQVSGPDAQIIKQEWLDLCPIYNALPAALQ</sequence>
<proteinExistence type="inferred from homology"/>
<dbReference type="AlphaFoldDB" id="A0A8H7XXC3"/>
<dbReference type="InterPro" id="IPR011707">
    <property type="entry name" value="Cu-oxidase-like_N"/>
</dbReference>
<accession>A0A8H7XXC3</accession>
<keyword evidence="3" id="KW-0560">Oxidoreductase</keyword>
<dbReference type="EMBL" id="JAFIQS010000006">
    <property type="protein sequence ID" value="KAG5168552.1"/>
    <property type="molecule type" value="Genomic_DNA"/>
</dbReference>
<evidence type="ECO:0000256" key="2">
    <source>
        <dbReference type="ARBA" id="ARBA00022723"/>
    </source>
</evidence>
<dbReference type="Pfam" id="PF00394">
    <property type="entry name" value="Cu-oxidase"/>
    <property type="match status" value="1"/>
</dbReference>
<dbReference type="PROSITE" id="PS00080">
    <property type="entry name" value="MULTICOPPER_OXIDASE2"/>
    <property type="match status" value="1"/>
</dbReference>
<evidence type="ECO:0000256" key="4">
    <source>
        <dbReference type="ARBA" id="ARBA00023008"/>
    </source>
</evidence>
<dbReference type="GO" id="GO:0016491">
    <property type="term" value="F:oxidoreductase activity"/>
    <property type="evidence" value="ECO:0007669"/>
    <property type="project" value="UniProtKB-KW"/>
</dbReference>
<comment type="similarity">
    <text evidence="1">Belongs to the multicopper oxidase family.</text>
</comment>
<feature type="domain" description="Plastocyanin-like" evidence="8">
    <location>
        <begin position="316"/>
        <end position="442"/>
    </location>
</feature>
<dbReference type="SUPFAM" id="SSF49503">
    <property type="entry name" value="Cupredoxins"/>
    <property type="match status" value="3"/>
</dbReference>
<keyword evidence="4" id="KW-0186">Copper</keyword>
<evidence type="ECO:0000256" key="6">
    <source>
        <dbReference type="ARBA" id="ARBA00023180"/>
    </source>
</evidence>
<comment type="caution">
    <text evidence="10">The sequence shown here is derived from an EMBL/GenBank/DDBJ whole genome shotgun (WGS) entry which is preliminary data.</text>
</comment>
<evidence type="ECO:0000259" key="9">
    <source>
        <dbReference type="Pfam" id="PF07732"/>
    </source>
</evidence>
<dbReference type="InterPro" id="IPR011706">
    <property type="entry name" value="Cu-oxidase_C"/>
</dbReference>
<keyword evidence="5" id="KW-1015">Disulfide bond</keyword>
<evidence type="ECO:0000256" key="1">
    <source>
        <dbReference type="ARBA" id="ARBA00010609"/>
    </source>
</evidence>
<dbReference type="InterPro" id="IPR002355">
    <property type="entry name" value="Cu_oxidase_Cu_BS"/>
</dbReference>
<gene>
    <name evidence="10" type="ORF">JR316_007153</name>
</gene>
<reference evidence="10" key="1">
    <citation type="submission" date="2021-02" db="EMBL/GenBank/DDBJ databases">
        <title>Psilocybe cubensis genome.</title>
        <authorList>
            <person name="Mckernan K.J."/>
            <person name="Crawford S."/>
            <person name="Trippe A."/>
            <person name="Kane L.T."/>
            <person name="Mclaughlin S."/>
        </authorList>
    </citation>
    <scope>NUCLEOTIDE SEQUENCE [LARGE SCALE GENOMIC DNA]</scope>
    <source>
        <strain evidence="10">MGC-MH-2018</strain>
    </source>
</reference>
<dbReference type="PROSITE" id="PS00079">
    <property type="entry name" value="MULTICOPPER_OXIDASE1"/>
    <property type="match status" value="1"/>
</dbReference>
<name>A0A8H7XXC3_PSICU</name>
<dbReference type="InterPro" id="IPR033138">
    <property type="entry name" value="Cu_oxidase_CS"/>
</dbReference>
<dbReference type="PANTHER" id="PTHR11709">
    <property type="entry name" value="MULTI-COPPER OXIDASE"/>
    <property type="match status" value="1"/>
</dbReference>
<evidence type="ECO:0000259" key="7">
    <source>
        <dbReference type="Pfam" id="PF00394"/>
    </source>
</evidence>